<dbReference type="InterPro" id="IPR010666">
    <property type="entry name" value="Znf_GRF"/>
</dbReference>
<proteinExistence type="predicted"/>
<dbReference type="EMBL" id="CALTRL010000673">
    <property type="protein sequence ID" value="CAH7669232.1"/>
    <property type="molecule type" value="Genomic_DNA"/>
</dbReference>
<dbReference type="Pfam" id="PF06839">
    <property type="entry name" value="Zn_ribbon_GRF"/>
    <property type="match status" value="1"/>
</dbReference>
<keyword evidence="1" id="KW-0507">mRNA processing</keyword>
<evidence type="ECO:0000313" key="10">
    <source>
        <dbReference type="Proteomes" id="UP001153365"/>
    </source>
</evidence>
<dbReference type="GO" id="GO:0008270">
    <property type="term" value="F:zinc ion binding"/>
    <property type="evidence" value="ECO:0007669"/>
    <property type="project" value="UniProtKB-KW"/>
</dbReference>
<name>A0AAV0APK8_PHAPC</name>
<dbReference type="Pfam" id="PF00098">
    <property type="entry name" value="zf-CCHC"/>
    <property type="match status" value="1"/>
</dbReference>
<dbReference type="GO" id="GO:0003676">
    <property type="term" value="F:nucleic acid binding"/>
    <property type="evidence" value="ECO:0007669"/>
    <property type="project" value="InterPro"/>
</dbReference>
<dbReference type="Proteomes" id="UP001153365">
    <property type="component" value="Unassembled WGS sequence"/>
</dbReference>
<organism evidence="9 10">
    <name type="scientific">Phakopsora pachyrhizi</name>
    <name type="common">Asian soybean rust disease fungus</name>
    <dbReference type="NCBI Taxonomy" id="170000"/>
    <lineage>
        <taxon>Eukaryota</taxon>
        <taxon>Fungi</taxon>
        <taxon>Dikarya</taxon>
        <taxon>Basidiomycota</taxon>
        <taxon>Pucciniomycotina</taxon>
        <taxon>Pucciniomycetes</taxon>
        <taxon>Pucciniales</taxon>
        <taxon>Phakopsoraceae</taxon>
        <taxon>Phakopsora</taxon>
    </lineage>
</organism>
<evidence type="ECO:0000259" key="8">
    <source>
        <dbReference type="PROSITE" id="PS51999"/>
    </source>
</evidence>
<dbReference type="InterPro" id="IPR036875">
    <property type="entry name" value="Znf_CCHC_sf"/>
</dbReference>
<dbReference type="SMART" id="SM00343">
    <property type="entry name" value="ZnF_C2HC"/>
    <property type="match status" value="1"/>
</dbReference>
<reference evidence="9" key="1">
    <citation type="submission" date="2022-06" db="EMBL/GenBank/DDBJ databases">
        <authorList>
            <consortium name="SYNGENTA / RWTH Aachen University"/>
        </authorList>
    </citation>
    <scope>NUCLEOTIDE SEQUENCE</scope>
</reference>
<evidence type="ECO:0000256" key="5">
    <source>
        <dbReference type="PROSITE-ProRule" id="PRU00047"/>
    </source>
</evidence>
<dbReference type="Gene3D" id="4.10.60.10">
    <property type="entry name" value="Zinc finger, CCHC-type"/>
    <property type="match status" value="1"/>
</dbReference>
<feature type="domain" description="CCHC-type" evidence="7">
    <location>
        <begin position="319"/>
        <end position="334"/>
    </location>
</feature>
<keyword evidence="2" id="KW-0479">Metal-binding</keyword>
<sequence>MTLICEGSKSKNDVLIQTIDEYREVFVRTRQSFAVLAERVNHYLNSVVVEEPEAQGPRGAREMGGGGGGGGGGGNGRGGGGGGNGRGGGGGGNGRGGGNGSGGSGDSDDNFDHGNGRPPRGRGNSRARGQGSRPIKSKASERSKAIVDLVSRGNDDKKKPKCQCGGEVRERTVIKEGPNNFTPARNHKMTVLAAFKAGLMKQPETLTYKAPAQLPIIRILRNLGGSTNPEVKPRCECDLEASRKVTVKEGPNKGRAFLVCSRISKAAQCKYFKWEDELEGTVTAPVAGPSKYSSNGNENSYSKNFQARSTDTQMSNYTCYVCNQAGHFANNCPNRTEGSNKPQGSSSECYLCGKSACRMIVCSGHPGSYPGIVPGGPL</sequence>
<keyword evidence="3 5" id="KW-0863">Zinc-finger</keyword>
<evidence type="ECO:0000256" key="1">
    <source>
        <dbReference type="ARBA" id="ARBA00022664"/>
    </source>
</evidence>
<accession>A0AAV0APK8</accession>
<evidence type="ECO:0000256" key="4">
    <source>
        <dbReference type="ARBA" id="ARBA00022833"/>
    </source>
</evidence>
<feature type="domain" description="GRF-type" evidence="8">
    <location>
        <begin position="235"/>
        <end position="278"/>
    </location>
</feature>
<feature type="region of interest" description="Disordered" evidence="6">
    <location>
        <begin position="52"/>
        <end position="143"/>
    </location>
</feature>
<evidence type="ECO:0000256" key="2">
    <source>
        <dbReference type="ARBA" id="ARBA00022723"/>
    </source>
</evidence>
<dbReference type="PROSITE" id="PS50158">
    <property type="entry name" value="ZF_CCHC"/>
    <property type="match status" value="1"/>
</dbReference>
<evidence type="ECO:0000313" key="9">
    <source>
        <dbReference type="EMBL" id="CAH7669232.1"/>
    </source>
</evidence>
<dbReference type="AlphaFoldDB" id="A0AAV0APK8"/>
<dbReference type="InterPro" id="IPR001878">
    <property type="entry name" value="Znf_CCHC"/>
</dbReference>
<feature type="compositionally biased region" description="Gly residues" evidence="6">
    <location>
        <begin position="62"/>
        <end position="105"/>
    </location>
</feature>
<keyword evidence="4" id="KW-0862">Zinc</keyword>
<gene>
    <name evidence="9" type="ORF">PPACK8108_LOCUS3819</name>
</gene>
<dbReference type="PANTHER" id="PTHR33680:SF1">
    <property type="entry name" value="OS05G0489500 PROTEIN"/>
    <property type="match status" value="1"/>
</dbReference>
<evidence type="ECO:0000256" key="3">
    <source>
        <dbReference type="ARBA" id="ARBA00022771"/>
    </source>
</evidence>
<evidence type="ECO:0000256" key="6">
    <source>
        <dbReference type="SAM" id="MobiDB-lite"/>
    </source>
</evidence>
<dbReference type="SUPFAM" id="SSF57756">
    <property type="entry name" value="Retrovirus zinc finger-like domains"/>
    <property type="match status" value="1"/>
</dbReference>
<comment type="caution">
    <text evidence="9">The sequence shown here is derived from an EMBL/GenBank/DDBJ whole genome shotgun (WGS) entry which is preliminary data.</text>
</comment>
<dbReference type="GO" id="GO:0006397">
    <property type="term" value="P:mRNA processing"/>
    <property type="evidence" value="ECO:0007669"/>
    <property type="project" value="UniProtKB-KW"/>
</dbReference>
<dbReference type="PROSITE" id="PS51999">
    <property type="entry name" value="ZF_GRF"/>
    <property type="match status" value="1"/>
</dbReference>
<keyword evidence="10" id="KW-1185">Reference proteome</keyword>
<protein>
    <submittedName>
        <fullName evidence="9">Expressed protein</fullName>
    </submittedName>
</protein>
<evidence type="ECO:0000259" key="7">
    <source>
        <dbReference type="PROSITE" id="PS50158"/>
    </source>
</evidence>
<dbReference type="PANTHER" id="PTHR33680">
    <property type="entry name" value="OS07G0190500 PROTEIN"/>
    <property type="match status" value="1"/>
</dbReference>